<organism evidence="3 4">
    <name type="scientific">Rhipicephalus microplus</name>
    <name type="common">Cattle tick</name>
    <name type="synonym">Boophilus microplus</name>
    <dbReference type="NCBI Taxonomy" id="6941"/>
    <lineage>
        <taxon>Eukaryota</taxon>
        <taxon>Metazoa</taxon>
        <taxon>Ecdysozoa</taxon>
        <taxon>Arthropoda</taxon>
        <taxon>Chelicerata</taxon>
        <taxon>Arachnida</taxon>
        <taxon>Acari</taxon>
        <taxon>Parasitiformes</taxon>
        <taxon>Ixodida</taxon>
        <taxon>Ixodoidea</taxon>
        <taxon>Ixodidae</taxon>
        <taxon>Rhipicephalinae</taxon>
        <taxon>Rhipicephalus</taxon>
        <taxon>Boophilus</taxon>
    </lineage>
</organism>
<dbReference type="InterPro" id="IPR048325">
    <property type="entry name" value="ZSWIM3_N"/>
</dbReference>
<gene>
    <name evidence="3" type="ORF">HPB51_011360</name>
</gene>
<dbReference type="PANTHER" id="PTHR47086">
    <property type="entry name" value="BTB DOMAIN-CONTAINING PROTEIN"/>
    <property type="match status" value="1"/>
</dbReference>
<evidence type="ECO:0000256" key="1">
    <source>
        <dbReference type="SAM" id="MobiDB-lite"/>
    </source>
</evidence>
<dbReference type="VEuPathDB" id="VectorBase:LOC119182354"/>
<comment type="caution">
    <text evidence="3">The sequence shown here is derived from an EMBL/GenBank/DDBJ whole genome shotgun (WGS) entry which is preliminary data.</text>
</comment>
<reference evidence="3" key="2">
    <citation type="submission" date="2021-09" db="EMBL/GenBank/DDBJ databases">
        <authorList>
            <person name="Jia N."/>
            <person name="Wang J."/>
            <person name="Shi W."/>
            <person name="Du L."/>
            <person name="Sun Y."/>
            <person name="Zhan W."/>
            <person name="Jiang J."/>
            <person name="Wang Q."/>
            <person name="Zhang B."/>
            <person name="Ji P."/>
            <person name="Sakyi L.B."/>
            <person name="Cui X."/>
            <person name="Yuan T."/>
            <person name="Jiang B."/>
            <person name="Yang W."/>
            <person name="Lam T.T.-Y."/>
            <person name="Chang Q."/>
            <person name="Ding S."/>
            <person name="Wang X."/>
            <person name="Zhu J."/>
            <person name="Ruan X."/>
            <person name="Zhao L."/>
            <person name="Wei J."/>
            <person name="Que T."/>
            <person name="Du C."/>
            <person name="Cheng J."/>
            <person name="Dai P."/>
            <person name="Han X."/>
            <person name="Huang E."/>
            <person name="Gao Y."/>
            <person name="Liu J."/>
            <person name="Shao H."/>
            <person name="Ye R."/>
            <person name="Li L."/>
            <person name="Wei W."/>
            <person name="Wang X."/>
            <person name="Wang C."/>
            <person name="Huo Q."/>
            <person name="Li W."/>
            <person name="Guo W."/>
            <person name="Chen H."/>
            <person name="Chen S."/>
            <person name="Zhou L."/>
            <person name="Zhou L."/>
            <person name="Ni X."/>
            <person name="Tian J."/>
            <person name="Zhou Y."/>
            <person name="Sheng Y."/>
            <person name="Liu T."/>
            <person name="Pan Y."/>
            <person name="Xia L."/>
            <person name="Li J."/>
            <person name="Zhao F."/>
            <person name="Cao W."/>
        </authorList>
    </citation>
    <scope>NUCLEOTIDE SEQUENCE</scope>
    <source>
        <strain evidence="3">Rmic-2018</strain>
        <tissue evidence="3">Larvae</tissue>
    </source>
</reference>
<feature type="compositionally biased region" description="Basic and acidic residues" evidence="1">
    <location>
        <begin position="202"/>
        <end position="214"/>
    </location>
</feature>
<evidence type="ECO:0000259" key="2">
    <source>
        <dbReference type="Pfam" id="PF21599"/>
    </source>
</evidence>
<proteinExistence type="predicted"/>
<feature type="region of interest" description="Disordered" evidence="1">
    <location>
        <begin position="288"/>
        <end position="313"/>
    </location>
</feature>
<dbReference type="Proteomes" id="UP000821866">
    <property type="component" value="Chromosome 7"/>
</dbReference>
<evidence type="ECO:0000313" key="3">
    <source>
        <dbReference type="EMBL" id="KAH8020993.1"/>
    </source>
</evidence>
<dbReference type="AlphaFoldDB" id="A0A9J6DG96"/>
<accession>A0A9J6DG96</accession>
<dbReference type="InterPro" id="IPR040854">
    <property type="entry name" value="ZSWIM9"/>
</dbReference>
<reference evidence="3" key="1">
    <citation type="journal article" date="2020" name="Cell">
        <title>Large-Scale Comparative Analyses of Tick Genomes Elucidate Their Genetic Diversity and Vector Capacities.</title>
        <authorList>
            <consortium name="Tick Genome and Microbiome Consortium (TIGMIC)"/>
            <person name="Jia N."/>
            <person name="Wang J."/>
            <person name="Shi W."/>
            <person name="Du L."/>
            <person name="Sun Y."/>
            <person name="Zhan W."/>
            <person name="Jiang J.F."/>
            <person name="Wang Q."/>
            <person name="Zhang B."/>
            <person name="Ji P."/>
            <person name="Bell-Sakyi L."/>
            <person name="Cui X.M."/>
            <person name="Yuan T.T."/>
            <person name="Jiang B.G."/>
            <person name="Yang W.F."/>
            <person name="Lam T.T."/>
            <person name="Chang Q.C."/>
            <person name="Ding S.J."/>
            <person name="Wang X.J."/>
            <person name="Zhu J.G."/>
            <person name="Ruan X.D."/>
            <person name="Zhao L."/>
            <person name="Wei J.T."/>
            <person name="Ye R.Z."/>
            <person name="Que T.C."/>
            <person name="Du C.H."/>
            <person name="Zhou Y.H."/>
            <person name="Cheng J.X."/>
            <person name="Dai P.F."/>
            <person name="Guo W.B."/>
            <person name="Han X.H."/>
            <person name="Huang E.J."/>
            <person name="Li L.F."/>
            <person name="Wei W."/>
            <person name="Gao Y.C."/>
            <person name="Liu J.Z."/>
            <person name="Shao H.Z."/>
            <person name="Wang X."/>
            <person name="Wang C.C."/>
            <person name="Yang T.C."/>
            <person name="Huo Q.B."/>
            <person name="Li W."/>
            <person name="Chen H.Y."/>
            <person name="Chen S.E."/>
            <person name="Zhou L.G."/>
            <person name="Ni X.B."/>
            <person name="Tian J.H."/>
            <person name="Sheng Y."/>
            <person name="Liu T."/>
            <person name="Pan Y.S."/>
            <person name="Xia L.Y."/>
            <person name="Li J."/>
            <person name="Zhao F."/>
            <person name="Cao W.C."/>
        </authorList>
    </citation>
    <scope>NUCLEOTIDE SEQUENCE</scope>
    <source>
        <strain evidence="3">Rmic-2018</strain>
    </source>
</reference>
<evidence type="ECO:0000313" key="4">
    <source>
        <dbReference type="Proteomes" id="UP000821866"/>
    </source>
</evidence>
<sequence length="313" mass="35136">MQEAEDGKVQLAVGDRFGTFEDLEACISRFSAENCLQLWKRDARTIAAAKNRVGKLASKMSESLKFRYQFQYCCIHGGAKFISTNQGARKSSTFKRDCSFTIYIAAEKEGKFLEVREDWHQSFITRLIAVENEGQQDDDFIGLPCATFYKAKSHHATKETADRLLEKIASGNVSDIGESDDEDDIPHEDVPRENCDTPSSTKGEDGGDRSPLKEIRVEDNVPKNFQWKKKVYAPPSDIDFSGHECPPEADETCTPYTYFSRPEADYQRPPRQACQLVLILAQLELAPAARETRRGDGKNDDDDDDDGTTGLPP</sequence>
<dbReference type="VEuPathDB" id="VectorBase:LOC119173576"/>
<protein>
    <recommendedName>
        <fullName evidence="2">ZSWIM3 N-terminal domain-containing protein</fullName>
    </recommendedName>
</protein>
<dbReference type="PANTHER" id="PTHR47086:SF4">
    <property type="entry name" value="BTB DOMAIN-CONTAINING PROTEIN"/>
    <property type="match status" value="1"/>
</dbReference>
<dbReference type="Pfam" id="PF21599">
    <property type="entry name" value="ZSWIM3_N"/>
    <property type="match status" value="1"/>
</dbReference>
<feature type="region of interest" description="Disordered" evidence="1">
    <location>
        <begin position="171"/>
        <end position="214"/>
    </location>
</feature>
<feature type="compositionally biased region" description="Acidic residues" evidence="1">
    <location>
        <begin position="177"/>
        <end position="186"/>
    </location>
</feature>
<feature type="domain" description="ZSWIM3 N-terminal" evidence="2">
    <location>
        <begin position="12"/>
        <end position="117"/>
    </location>
</feature>
<dbReference type="EMBL" id="JABSTU010000009">
    <property type="protein sequence ID" value="KAH8020993.1"/>
    <property type="molecule type" value="Genomic_DNA"/>
</dbReference>
<keyword evidence="4" id="KW-1185">Reference proteome</keyword>
<name>A0A9J6DG96_RHIMP</name>